<accession>A0A3A8NGN0</accession>
<dbReference type="EMBL" id="RAWG01000174">
    <property type="protein sequence ID" value="RKH39092.1"/>
    <property type="molecule type" value="Genomic_DNA"/>
</dbReference>
<comment type="caution">
    <text evidence="1">The sequence shown here is derived from an EMBL/GenBank/DDBJ whole genome shotgun (WGS) entry which is preliminary data.</text>
</comment>
<organism evidence="1 2">
    <name type="scientific">Corallococcus sicarius</name>
    <dbReference type="NCBI Taxonomy" id="2316726"/>
    <lineage>
        <taxon>Bacteria</taxon>
        <taxon>Pseudomonadati</taxon>
        <taxon>Myxococcota</taxon>
        <taxon>Myxococcia</taxon>
        <taxon>Myxococcales</taxon>
        <taxon>Cystobacterineae</taxon>
        <taxon>Myxococcaceae</taxon>
        <taxon>Corallococcus</taxon>
    </lineage>
</organism>
<sequence length="403" mass="43567">MKKTRQDDTCTPERRNFLKAGAGFMGSLLLGGIPFRAVAQATELAAPDRCFVFVYFSGGWDQLLAFDPRDPDVFTPDRVSETRIMPGYNLLSTDARFQQTPIIPKERAGAGKPTMTFGPAVGALSDHYDLMTVVRGINMSTLTHEVGYRYFLTGKMPIGSAARGSSTATEIVGQMKPAVPIPSIAQGVESYNDRYGGYANALRVSGLADLVLTLDPPSAARTLDSEIEKQLLGLNGMPITCEEQALTARGVGTTYENSRDQMQAVMANKLSDTFRFQLAANQEVRDFYGLNNQGYPYNSANGRAAMVATALKKGISQCVSINLAGGLDTHFGTQVTQAGNQRGGFDALNLLVNDLRRTPHRSGGNFMDHTTILVFSEFARTPTINATGGRDHHLSNSCLLMGA</sequence>
<protein>
    <submittedName>
        <fullName evidence="1">DUF1501 domain-containing protein</fullName>
    </submittedName>
</protein>
<evidence type="ECO:0000313" key="2">
    <source>
        <dbReference type="Proteomes" id="UP000273405"/>
    </source>
</evidence>
<proteinExistence type="predicted"/>
<evidence type="ECO:0000313" key="1">
    <source>
        <dbReference type="EMBL" id="RKH39092.1"/>
    </source>
</evidence>
<keyword evidence="2" id="KW-1185">Reference proteome</keyword>
<dbReference type="PROSITE" id="PS51318">
    <property type="entry name" value="TAT"/>
    <property type="match status" value="1"/>
</dbReference>
<dbReference type="AlphaFoldDB" id="A0A3A8NGN0"/>
<dbReference type="InterPro" id="IPR010869">
    <property type="entry name" value="DUF1501"/>
</dbReference>
<dbReference type="InterPro" id="IPR006311">
    <property type="entry name" value="TAT_signal"/>
</dbReference>
<reference evidence="2" key="1">
    <citation type="submission" date="2018-09" db="EMBL/GenBank/DDBJ databases">
        <authorList>
            <person name="Livingstone P.G."/>
            <person name="Whitworth D.E."/>
        </authorList>
    </citation>
    <scope>NUCLEOTIDE SEQUENCE [LARGE SCALE GENOMIC DNA]</scope>
    <source>
        <strain evidence="2">CA040B</strain>
    </source>
</reference>
<dbReference type="Pfam" id="PF07394">
    <property type="entry name" value="DUF1501"/>
    <property type="match status" value="1"/>
</dbReference>
<feature type="non-terminal residue" evidence="1">
    <location>
        <position position="403"/>
    </location>
</feature>
<dbReference type="OrthoDB" id="238140at2"/>
<dbReference type="Proteomes" id="UP000273405">
    <property type="component" value="Unassembled WGS sequence"/>
</dbReference>
<gene>
    <name evidence="1" type="ORF">D7X12_24510</name>
</gene>
<dbReference type="RefSeq" id="WP_120627699.1">
    <property type="nucleotide sequence ID" value="NZ_RAWG01000174.1"/>
</dbReference>
<name>A0A3A8NGN0_9BACT</name>